<sequence length="173" mass="19411">MNKDTLENQPKNQCNPFIPTKRDIARTEELSSKNAVIAGILSFIFLPGGLLYLNRGINSLKILGYVFAVSFMFNLVTKAEENSKSFSNLLGLIGTGAITAEQVMAVNKAQQRLQKQSSSVLAYSFEKNEKQVSDSETKQEAINQLKQLKEKYEVNEISEEEFKLQKQIILSSL</sequence>
<keyword evidence="2" id="KW-0614">Plasmid</keyword>
<evidence type="ECO:0000313" key="2">
    <source>
        <dbReference type="EMBL" id="AFZ22113.1"/>
    </source>
</evidence>
<gene>
    <name evidence="2" type="ORF">Mic7113_6535</name>
</gene>
<dbReference type="OrthoDB" id="517026at2"/>
<keyword evidence="3" id="KW-1185">Reference proteome</keyword>
<geneLocation type="plasmid" evidence="2 3">
    <name>pMIC7113.02</name>
</geneLocation>
<dbReference type="Proteomes" id="UP000010471">
    <property type="component" value="Plasmid pMIC7113.02"/>
</dbReference>
<dbReference type="EMBL" id="CP003632">
    <property type="protein sequence ID" value="AFZ22113.1"/>
    <property type="molecule type" value="Genomic_DNA"/>
</dbReference>
<reference evidence="2 3" key="1">
    <citation type="submission" date="2012-06" db="EMBL/GenBank/DDBJ databases">
        <title>Finished plasmid 2 of genome of Microcoleus sp. PCC 7113.</title>
        <authorList>
            <consortium name="US DOE Joint Genome Institute"/>
            <person name="Gugger M."/>
            <person name="Coursin T."/>
            <person name="Rippka R."/>
            <person name="Tandeau De Marsac N."/>
            <person name="Huntemann M."/>
            <person name="Wei C.-L."/>
            <person name="Han J."/>
            <person name="Detter J.C."/>
            <person name="Han C."/>
            <person name="Tapia R."/>
            <person name="Chen A."/>
            <person name="Kyrpides N."/>
            <person name="Mavromatis K."/>
            <person name="Markowitz V."/>
            <person name="Szeto E."/>
            <person name="Ivanova N."/>
            <person name="Pagani I."/>
            <person name="Pati A."/>
            <person name="Goodwin L."/>
            <person name="Nordberg H.P."/>
            <person name="Cantor M.N."/>
            <person name="Hua S.X."/>
            <person name="Woyke T."/>
            <person name="Kerfeld C.A."/>
        </authorList>
    </citation>
    <scope>NUCLEOTIDE SEQUENCE [LARGE SCALE GENOMIC DNA]</scope>
    <source>
        <strain evidence="2 3">PCC 7113</strain>
        <plasmid evidence="2 3">pMIC7113.02</plasmid>
    </source>
</reference>
<proteinExistence type="predicted"/>
<accession>K9WPM2</accession>
<dbReference type="AlphaFoldDB" id="K9WPM2"/>
<dbReference type="KEGG" id="mic:Mic7113_6535"/>
<protein>
    <recommendedName>
        <fullName evidence="4">SHOCT domain-containing protein</fullName>
    </recommendedName>
</protein>
<name>K9WPM2_9CYAN</name>
<feature type="transmembrane region" description="Helical" evidence="1">
    <location>
        <begin position="35"/>
        <end position="53"/>
    </location>
</feature>
<keyword evidence="1" id="KW-0812">Transmembrane</keyword>
<feature type="transmembrane region" description="Helical" evidence="1">
    <location>
        <begin position="60"/>
        <end position="77"/>
    </location>
</feature>
<evidence type="ECO:0000313" key="3">
    <source>
        <dbReference type="Proteomes" id="UP000010471"/>
    </source>
</evidence>
<dbReference type="RefSeq" id="WP_015211507.1">
    <property type="nucleotide sequence ID" value="NC_019760.1"/>
</dbReference>
<evidence type="ECO:0008006" key="4">
    <source>
        <dbReference type="Google" id="ProtNLM"/>
    </source>
</evidence>
<organism evidence="2 3">
    <name type="scientific">Allocoleopsis franciscana PCC 7113</name>
    <dbReference type="NCBI Taxonomy" id="1173027"/>
    <lineage>
        <taxon>Bacteria</taxon>
        <taxon>Bacillati</taxon>
        <taxon>Cyanobacteriota</taxon>
        <taxon>Cyanophyceae</taxon>
        <taxon>Coleofasciculales</taxon>
        <taxon>Coleofasciculaceae</taxon>
        <taxon>Allocoleopsis</taxon>
        <taxon>Allocoleopsis franciscana</taxon>
    </lineage>
</organism>
<keyword evidence="1" id="KW-1133">Transmembrane helix</keyword>
<keyword evidence="1" id="KW-0472">Membrane</keyword>
<dbReference type="HOGENOM" id="CLU_1545878_0_0_3"/>
<evidence type="ECO:0000256" key="1">
    <source>
        <dbReference type="SAM" id="Phobius"/>
    </source>
</evidence>